<proteinExistence type="predicted"/>
<feature type="transmembrane region" description="Helical" evidence="1">
    <location>
        <begin position="220"/>
        <end position="239"/>
    </location>
</feature>
<feature type="transmembrane region" description="Helical" evidence="1">
    <location>
        <begin position="56"/>
        <end position="82"/>
    </location>
</feature>
<gene>
    <name evidence="2" type="ORF">SAMN04488528_101118</name>
</gene>
<feature type="transmembrane region" description="Helical" evidence="1">
    <location>
        <begin position="174"/>
        <end position="192"/>
    </location>
</feature>
<keyword evidence="1" id="KW-0472">Membrane</keyword>
<dbReference type="Proteomes" id="UP000198619">
    <property type="component" value="Unassembled WGS sequence"/>
</dbReference>
<dbReference type="STRING" id="84698.SAMN04488528_101118"/>
<feature type="transmembrane region" description="Helical" evidence="1">
    <location>
        <begin position="23"/>
        <end position="44"/>
    </location>
</feature>
<accession>A0A1I0Y5R7</accession>
<dbReference type="OrthoDB" id="4336274at2"/>
<evidence type="ECO:0000313" key="2">
    <source>
        <dbReference type="EMBL" id="SFB07930.1"/>
    </source>
</evidence>
<keyword evidence="1" id="KW-1133">Transmembrane helix</keyword>
<sequence length="247" mass="28192">MNKLASLPTVINTEFIKLRKCKVLWCIPLCSLCPDILIFLMYAVNKKYPMVIWKDYFTLIEMMINLLIGIGLFSILAGFIFSREYQENTVNSMFTYPISRMQFFVGKLIVMFILIFITLISSFIVSVFLGLIIKHEPLTLSILLYYSKTYIFMAIMHFALIPILAFLSIYNKSIIPTIIVGVSAIALNLIVINTKFNTLFPWSIPTILSPHEDGRTYTNYALGITVLCASFIIGTILSIKNIKEDVH</sequence>
<feature type="transmembrane region" description="Helical" evidence="1">
    <location>
        <begin position="145"/>
        <end position="167"/>
    </location>
</feature>
<protein>
    <submittedName>
        <fullName evidence="2">Bacitracin transport system permease protein</fullName>
    </submittedName>
</protein>
<name>A0A1I0Y5R7_9CLOT</name>
<organism evidence="2 3">
    <name type="scientific">Clostridium frigidicarnis</name>
    <dbReference type="NCBI Taxonomy" id="84698"/>
    <lineage>
        <taxon>Bacteria</taxon>
        <taxon>Bacillati</taxon>
        <taxon>Bacillota</taxon>
        <taxon>Clostridia</taxon>
        <taxon>Eubacteriales</taxon>
        <taxon>Clostridiaceae</taxon>
        <taxon>Clostridium</taxon>
    </lineage>
</organism>
<dbReference type="AlphaFoldDB" id="A0A1I0Y5R7"/>
<dbReference type="Pfam" id="PF12730">
    <property type="entry name" value="ABC2_membrane_4"/>
    <property type="match status" value="1"/>
</dbReference>
<keyword evidence="1" id="KW-0812">Transmembrane</keyword>
<dbReference type="RefSeq" id="WP_090040600.1">
    <property type="nucleotide sequence ID" value="NZ_FOKI01000011.1"/>
</dbReference>
<feature type="transmembrane region" description="Helical" evidence="1">
    <location>
        <begin position="103"/>
        <end position="133"/>
    </location>
</feature>
<evidence type="ECO:0000313" key="3">
    <source>
        <dbReference type="Proteomes" id="UP000198619"/>
    </source>
</evidence>
<dbReference type="EMBL" id="FOKI01000011">
    <property type="protein sequence ID" value="SFB07930.1"/>
    <property type="molecule type" value="Genomic_DNA"/>
</dbReference>
<reference evidence="2 3" key="1">
    <citation type="submission" date="2016-10" db="EMBL/GenBank/DDBJ databases">
        <authorList>
            <person name="de Groot N.N."/>
        </authorList>
    </citation>
    <scope>NUCLEOTIDE SEQUENCE [LARGE SCALE GENOMIC DNA]</scope>
    <source>
        <strain evidence="2 3">DSM 12271</strain>
    </source>
</reference>
<evidence type="ECO:0000256" key="1">
    <source>
        <dbReference type="SAM" id="Phobius"/>
    </source>
</evidence>
<keyword evidence="3" id="KW-1185">Reference proteome</keyword>